<dbReference type="InterPro" id="IPR018547">
    <property type="entry name" value="AbiEi_C"/>
</dbReference>
<protein>
    <recommendedName>
        <fullName evidence="1">AbiEi antitoxin C-terminal domain-containing protein</fullName>
    </recommendedName>
</protein>
<dbReference type="Gene3D" id="3.40.960.10">
    <property type="entry name" value="VSR Endonuclease"/>
    <property type="match status" value="1"/>
</dbReference>
<reference evidence="2 3" key="1">
    <citation type="submission" date="2020-03" db="EMBL/GenBank/DDBJ databases">
        <title>Whole genome shotgun sequence of Phytohabitans rumicis NBRC 108638.</title>
        <authorList>
            <person name="Komaki H."/>
            <person name="Tamura T."/>
        </authorList>
    </citation>
    <scope>NUCLEOTIDE SEQUENCE [LARGE SCALE GENOMIC DNA]</scope>
    <source>
        <strain evidence="2 3">NBRC 108638</strain>
    </source>
</reference>
<comment type="caution">
    <text evidence="2">The sequence shown here is derived from an EMBL/GenBank/DDBJ whole genome shotgun (WGS) entry which is preliminary data.</text>
</comment>
<feature type="domain" description="AbiEi antitoxin C-terminal" evidence="1">
    <location>
        <begin position="73"/>
        <end position="173"/>
    </location>
</feature>
<dbReference type="RefSeq" id="WP_173077312.1">
    <property type="nucleotide sequence ID" value="NZ_BAABJB010000007.1"/>
</dbReference>
<accession>A0A6V8L4R0</accession>
<sequence>MPRHAHIPPRLGFLPFRGSEAIASGRLTKAMLRGPTWFRLLPDVYVSTASFEEHPDHRMWCDAVALLLPEGAAIGGLSAAYLWGVNLLPHDAPVHVVIPERRRLRPHPRIATIRSSVATSDVTRFANVPVTTPVRTAFDLARRPPRVDALVAVDALLHRRVVKLSTLAAYAEAHRGWPGARLLGEVLALAEEKSESPMETRLRLLLIDGGLPRPVAQHDVLDKLGRFLARLDLAYPELLIGIEYEGDHHRERATFRRDVARLNALRAMGWLILRCTADDIYRHSARLIRDVTAARKERGA</sequence>
<evidence type="ECO:0000313" key="2">
    <source>
        <dbReference type="EMBL" id="GFJ89791.1"/>
    </source>
</evidence>
<organism evidence="2 3">
    <name type="scientific">Phytohabitans rumicis</name>
    <dbReference type="NCBI Taxonomy" id="1076125"/>
    <lineage>
        <taxon>Bacteria</taxon>
        <taxon>Bacillati</taxon>
        <taxon>Actinomycetota</taxon>
        <taxon>Actinomycetes</taxon>
        <taxon>Micromonosporales</taxon>
        <taxon>Micromonosporaceae</taxon>
    </lineage>
</organism>
<name>A0A6V8L4R0_9ACTN</name>
<evidence type="ECO:0000313" key="3">
    <source>
        <dbReference type="Proteomes" id="UP000482960"/>
    </source>
</evidence>
<dbReference type="EMBL" id="BLPG01000001">
    <property type="protein sequence ID" value="GFJ89791.1"/>
    <property type="molecule type" value="Genomic_DNA"/>
</dbReference>
<keyword evidence="3" id="KW-1185">Reference proteome</keyword>
<dbReference type="InterPro" id="IPR011335">
    <property type="entry name" value="Restrct_endonuc-II-like"/>
</dbReference>
<dbReference type="Pfam" id="PF09407">
    <property type="entry name" value="AbiEi_1"/>
    <property type="match status" value="1"/>
</dbReference>
<dbReference type="SUPFAM" id="SSF52980">
    <property type="entry name" value="Restriction endonuclease-like"/>
    <property type="match status" value="1"/>
</dbReference>
<dbReference type="AlphaFoldDB" id="A0A6V8L4R0"/>
<gene>
    <name evidence="2" type="ORF">Prum_034330</name>
</gene>
<reference evidence="2 3" key="2">
    <citation type="submission" date="2020-03" db="EMBL/GenBank/DDBJ databases">
        <authorList>
            <person name="Ichikawa N."/>
            <person name="Kimura A."/>
            <person name="Kitahashi Y."/>
            <person name="Uohara A."/>
        </authorList>
    </citation>
    <scope>NUCLEOTIDE SEQUENCE [LARGE SCALE GENOMIC DNA]</scope>
    <source>
        <strain evidence="2 3">NBRC 108638</strain>
    </source>
</reference>
<evidence type="ECO:0000259" key="1">
    <source>
        <dbReference type="Pfam" id="PF09407"/>
    </source>
</evidence>
<proteinExistence type="predicted"/>
<dbReference type="Proteomes" id="UP000482960">
    <property type="component" value="Unassembled WGS sequence"/>
</dbReference>